<dbReference type="EMBL" id="CP071060">
    <property type="protein sequence ID" value="QSI76396.1"/>
    <property type="molecule type" value="Genomic_DNA"/>
</dbReference>
<dbReference type="Gene3D" id="3.40.50.10420">
    <property type="entry name" value="NagB/RpiA/CoA transferase-like"/>
    <property type="match status" value="1"/>
</dbReference>
<organism evidence="2 3">
    <name type="scientific">Niveibacterium microcysteis</name>
    <dbReference type="NCBI Taxonomy" id="2811415"/>
    <lineage>
        <taxon>Bacteria</taxon>
        <taxon>Pseudomonadati</taxon>
        <taxon>Pseudomonadota</taxon>
        <taxon>Betaproteobacteria</taxon>
        <taxon>Rhodocyclales</taxon>
        <taxon>Rhodocyclaceae</taxon>
        <taxon>Niveibacterium</taxon>
    </lineage>
</organism>
<dbReference type="InterPro" id="IPR003741">
    <property type="entry name" value="LUD_dom"/>
</dbReference>
<accession>A0ABX7M641</accession>
<dbReference type="InterPro" id="IPR024185">
    <property type="entry name" value="FTHF_cligase-like_sf"/>
</dbReference>
<keyword evidence="3" id="KW-1185">Reference proteome</keyword>
<reference evidence="2 3" key="1">
    <citation type="submission" date="2021-02" db="EMBL/GenBank/DDBJ databases">
        <title>Niveibacterium changnyeongensis HC41.</title>
        <authorList>
            <person name="Kang M."/>
        </authorList>
    </citation>
    <scope>NUCLEOTIDE SEQUENCE [LARGE SCALE GENOMIC DNA]</scope>
    <source>
        <strain evidence="2 3">HC41</strain>
    </source>
</reference>
<feature type="domain" description="LUD" evidence="1">
    <location>
        <begin position="107"/>
        <end position="201"/>
    </location>
</feature>
<evidence type="ECO:0000313" key="2">
    <source>
        <dbReference type="EMBL" id="QSI76396.1"/>
    </source>
</evidence>
<dbReference type="PANTHER" id="PTHR43682:SF1">
    <property type="entry name" value="LACTATE UTILIZATION PROTEIN C"/>
    <property type="match status" value="1"/>
</dbReference>
<name>A0ABX7M641_9RHOO</name>
<evidence type="ECO:0000259" key="1">
    <source>
        <dbReference type="Pfam" id="PF02589"/>
    </source>
</evidence>
<dbReference type="Pfam" id="PF02589">
    <property type="entry name" value="LUD_dom"/>
    <property type="match status" value="1"/>
</dbReference>
<dbReference type="RefSeq" id="WP_206254089.1">
    <property type="nucleotide sequence ID" value="NZ_CP071060.1"/>
</dbReference>
<evidence type="ECO:0000313" key="3">
    <source>
        <dbReference type="Proteomes" id="UP000663570"/>
    </source>
</evidence>
<protein>
    <submittedName>
        <fullName evidence="2">LUD domain-containing protein</fullName>
    </submittedName>
</protein>
<dbReference type="Proteomes" id="UP000663570">
    <property type="component" value="Chromosome"/>
</dbReference>
<sequence>MSRDAVFASIRASLQGAPRVEQPAPVRHHPAPNEPASLARFLERAAFHACTHERIATLDELPMRALAWLESRTPLTTLWMASPLAELAWPATLARRSDAAAKDTVAAVSLAFAGIADSGTLVMCSGPESPITHNYVPEFHVIALRIADLVANQEAVWARLRERGAMPRALNLIAGPSRTGDVEQTIQIGAHGPRAVHIVLVG</sequence>
<dbReference type="PANTHER" id="PTHR43682">
    <property type="entry name" value="LACTATE UTILIZATION PROTEIN C"/>
    <property type="match status" value="1"/>
</dbReference>
<gene>
    <name evidence="2" type="ORF">JY500_18335</name>
</gene>
<dbReference type="SUPFAM" id="SSF100950">
    <property type="entry name" value="NagB/RpiA/CoA transferase-like"/>
    <property type="match status" value="1"/>
</dbReference>
<proteinExistence type="predicted"/>
<dbReference type="InterPro" id="IPR037171">
    <property type="entry name" value="NagB/RpiA_transferase-like"/>
</dbReference>